<name>A0A2H4GY52_9CAUD</name>
<dbReference type="Proteomes" id="UP000240696">
    <property type="component" value="Segment"/>
</dbReference>
<accession>A0A2H4GY52</accession>
<proteinExistence type="predicted"/>
<keyword evidence="2" id="KW-1185">Reference proteome</keyword>
<sequence precursor="true">MKVIARLIVSATLALAGAAHACDRQCTAAWFNSDPKTRIGETGPILSAYGEEGNAGMEAVSRCKMDVAVVMPGKPAYQQFIKQCYRLYPARVRDQMYHVDYRYVPTDRVDVYIHIDNKKAPLSGASFRWQCLPTILQPCRR</sequence>
<dbReference type="EMBL" id="KX898400">
    <property type="protein sequence ID" value="ARB11172.1"/>
    <property type="molecule type" value="Genomic_DNA"/>
</dbReference>
<organism evidence="1 2">
    <name type="scientific">Pseudomonas phage JG054</name>
    <dbReference type="NCBI Taxonomy" id="1970800"/>
    <lineage>
        <taxon>Viruses</taxon>
        <taxon>Duplodnaviria</taxon>
        <taxon>Heunggongvirae</taxon>
        <taxon>Uroviricota</taxon>
        <taxon>Caudoviricetes</taxon>
        <taxon>Queuovirinae</taxon>
        <taxon>Nipunavirus</taxon>
        <taxon>Nipunavirus JG054</taxon>
    </lineage>
</organism>
<gene>
    <name evidence="1" type="ORF">JG054_00027</name>
</gene>
<evidence type="ECO:0000313" key="1">
    <source>
        <dbReference type="EMBL" id="ARB11172.1"/>
    </source>
</evidence>
<evidence type="ECO:0000313" key="2">
    <source>
        <dbReference type="Proteomes" id="UP000240696"/>
    </source>
</evidence>
<protein>
    <submittedName>
        <fullName evidence="1">Uncharacterized protein</fullName>
    </submittedName>
</protein>
<reference evidence="1 2" key="1">
    <citation type="submission" date="2016-09" db="EMBL/GenBank/DDBJ databases">
        <title>Complete genome sequence of Pseudomonas aeruginosa phage JG054.</title>
        <authorList>
            <person name="Uhlig C.M."/>
            <person name="Bunk B."/>
            <person name="Rohde M."/>
            <person name="Schobert M."/>
            <person name="Jahn D."/>
        </authorList>
    </citation>
    <scope>NUCLEOTIDE SEQUENCE [LARGE SCALE GENOMIC DNA]</scope>
</reference>